<reference evidence="12 14" key="1">
    <citation type="submission" date="2015-02" db="EMBL/GenBank/DDBJ databases">
        <authorList>
            <person name="Chooi Y.-H."/>
        </authorList>
    </citation>
    <scope>NUCLEOTIDE SEQUENCE [LARGE SCALE GENOMIC DNA]</scope>
    <source>
        <strain evidence="12">E3</strain>
    </source>
</reference>
<evidence type="ECO:0000256" key="9">
    <source>
        <dbReference type="ARBA" id="ARBA00023176"/>
    </source>
</evidence>
<dbReference type="InterPro" id="IPR016635">
    <property type="entry name" value="AP_complex_ssu"/>
</dbReference>
<comment type="similarity">
    <text evidence="3 10">Belongs to the adaptor complexes small subunit family.</text>
</comment>
<evidence type="ECO:0000256" key="3">
    <source>
        <dbReference type="ARBA" id="ARBA00006972"/>
    </source>
</evidence>
<dbReference type="CDD" id="cd14833">
    <property type="entry name" value="AP2_sigma"/>
    <property type="match status" value="1"/>
</dbReference>
<accession>A0A0G4J5X4</accession>
<dbReference type="Proteomes" id="UP000290189">
    <property type="component" value="Unassembled WGS sequence"/>
</dbReference>
<evidence type="ECO:0000256" key="4">
    <source>
        <dbReference type="ARBA" id="ARBA00022448"/>
    </source>
</evidence>
<dbReference type="InterPro" id="IPR022775">
    <property type="entry name" value="AP_mu_sigma_su"/>
</dbReference>
<dbReference type="InterPro" id="IPR027156">
    <property type="entry name" value="APS2"/>
</dbReference>
<dbReference type="InterPro" id="IPR000804">
    <property type="entry name" value="Clathrin_sm-chain_CS"/>
</dbReference>
<proteinExistence type="inferred from homology"/>
<dbReference type="AlphaFoldDB" id="A0A0G4J5X4"/>
<dbReference type="GO" id="GO:0072583">
    <property type="term" value="P:clathrin-dependent endocytosis"/>
    <property type="evidence" value="ECO:0007669"/>
    <property type="project" value="InterPro"/>
</dbReference>
<evidence type="ECO:0000313" key="12">
    <source>
        <dbReference type="EMBL" id="CEP02927.1"/>
    </source>
</evidence>
<dbReference type="PROSITE" id="PS00989">
    <property type="entry name" value="CLAT_ADAPTOR_S"/>
    <property type="match status" value="1"/>
</dbReference>
<keyword evidence="7 10" id="KW-0653">Protein transport</keyword>
<evidence type="ECO:0000313" key="14">
    <source>
        <dbReference type="Proteomes" id="UP000039324"/>
    </source>
</evidence>
<dbReference type="InterPro" id="IPR011012">
    <property type="entry name" value="Longin-like_dom_sf"/>
</dbReference>
<evidence type="ECO:0000256" key="5">
    <source>
        <dbReference type="ARBA" id="ARBA00022475"/>
    </source>
</evidence>
<reference evidence="13 15" key="2">
    <citation type="submission" date="2018-03" db="EMBL/GenBank/DDBJ databases">
        <authorList>
            <person name="Fogelqvist J."/>
        </authorList>
    </citation>
    <scope>NUCLEOTIDE SEQUENCE [LARGE SCALE GENOMIC DNA]</scope>
</reference>
<dbReference type="GO" id="GO:0030122">
    <property type="term" value="C:AP-2 adaptor complex"/>
    <property type="evidence" value="ECO:0007669"/>
    <property type="project" value="InterPro"/>
</dbReference>
<feature type="domain" description="AP complex mu/sigma subunit" evidence="11">
    <location>
        <begin position="1"/>
        <end position="141"/>
    </location>
</feature>
<dbReference type="PANTHER" id="PTHR11753">
    <property type="entry name" value="ADAPTOR COMPLEXES SMALL SUBUNIT FAMILY"/>
    <property type="match status" value="1"/>
</dbReference>
<dbReference type="Gene3D" id="3.30.450.60">
    <property type="match status" value="1"/>
</dbReference>
<evidence type="ECO:0000256" key="6">
    <source>
        <dbReference type="ARBA" id="ARBA00022583"/>
    </source>
</evidence>
<evidence type="ECO:0000256" key="8">
    <source>
        <dbReference type="ARBA" id="ARBA00023136"/>
    </source>
</evidence>
<evidence type="ECO:0000256" key="2">
    <source>
        <dbReference type="ARBA" id="ARBA00004277"/>
    </source>
</evidence>
<dbReference type="STRING" id="37360.A0A0G4J5X4"/>
<organism evidence="12 14">
    <name type="scientific">Plasmodiophora brassicae</name>
    <name type="common">Clubroot disease agent</name>
    <dbReference type="NCBI Taxonomy" id="37360"/>
    <lineage>
        <taxon>Eukaryota</taxon>
        <taxon>Sar</taxon>
        <taxon>Rhizaria</taxon>
        <taxon>Endomyxa</taxon>
        <taxon>Phytomyxea</taxon>
        <taxon>Plasmodiophorida</taxon>
        <taxon>Plasmodiophoridae</taxon>
        <taxon>Plasmodiophora</taxon>
    </lineage>
</organism>
<keyword evidence="9" id="KW-0168">Coated pit</keyword>
<evidence type="ECO:0000256" key="10">
    <source>
        <dbReference type="PIRNR" id="PIRNR015588"/>
    </source>
</evidence>
<dbReference type="Proteomes" id="UP000039324">
    <property type="component" value="Unassembled WGS sequence"/>
</dbReference>
<evidence type="ECO:0000313" key="15">
    <source>
        <dbReference type="Proteomes" id="UP000290189"/>
    </source>
</evidence>
<keyword evidence="13" id="KW-0496">Mitochondrion</keyword>
<evidence type="ECO:0000259" key="11">
    <source>
        <dbReference type="Pfam" id="PF01217"/>
    </source>
</evidence>
<evidence type="ECO:0000256" key="7">
    <source>
        <dbReference type="ARBA" id="ARBA00022927"/>
    </source>
</evidence>
<dbReference type="Pfam" id="PF01217">
    <property type="entry name" value="Clat_adaptor_s"/>
    <property type="match status" value="1"/>
</dbReference>
<keyword evidence="14" id="KW-1185">Reference proteome</keyword>
<keyword evidence="4 10" id="KW-0813">Transport</keyword>
<gene>
    <name evidence="12" type="ORF">PBRA_002894</name>
    <name evidence="13" type="ORF">PLBR_LOCUS2245</name>
</gene>
<dbReference type="EMBL" id="CDSF01000133">
    <property type="protein sequence ID" value="CEP02927.1"/>
    <property type="molecule type" value="Genomic_DNA"/>
</dbReference>
<name>A0A0G4J5X4_PLABS</name>
<dbReference type="PIRSF" id="PIRSF015588">
    <property type="entry name" value="AP_complex_sigma"/>
    <property type="match status" value="1"/>
</dbReference>
<keyword evidence="8 10" id="KW-0472">Membrane</keyword>
<dbReference type="OrthoDB" id="371463at2759"/>
<dbReference type="SUPFAM" id="SSF64356">
    <property type="entry name" value="SNARE-like"/>
    <property type="match status" value="1"/>
</dbReference>
<evidence type="ECO:0000256" key="1">
    <source>
        <dbReference type="ARBA" id="ARBA00004236"/>
    </source>
</evidence>
<dbReference type="FunFam" id="3.30.450.60:FF:000004">
    <property type="entry name" value="AP complex subunit sigma"/>
    <property type="match status" value="1"/>
</dbReference>
<dbReference type="EMBL" id="OVEO01000003">
    <property type="protein sequence ID" value="SPQ95030.1"/>
    <property type="molecule type" value="Genomic_DNA"/>
</dbReference>
<comment type="subcellular location">
    <subcellularLocation>
        <location evidence="1">Cell membrane</location>
    </subcellularLocation>
    <subcellularLocation>
        <location evidence="2">Membrane</location>
        <location evidence="2">Coated pit</location>
        <topology evidence="2">Peripheral membrane protein</topology>
        <orientation evidence="2">Cytoplasmic side</orientation>
    </subcellularLocation>
</comment>
<dbReference type="GO" id="GO:0035615">
    <property type="term" value="F:clathrin adaptor activity"/>
    <property type="evidence" value="ECO:0007669"/>
    <property type="project" value="InterPro"/>
</dbReference>
<geneLocation type="mitochondrion" evidence="13"/>
<keyword evidence="6" id="KW-0254">Endocytosis</keyword>
<evidence type="ECO:0000313" key="13">
    <source>
        <dbReference type="EMBL" id="SPQ95030.1"/>
    </source>
</evidence>
<sequence>MIHFVLLQNRQGKTRLSKWYAPYENQEKRSVEREIHRLIVNRDSKFTNFIEYRTFRIIYRRYAGLYFTFCVDVSDNEFAHLEAIHFFVELLDKYFGNVCELDLVFNFHKVYSIIDEFVLAGEVQETNKSTILTRMTELEKLE</sequence>
<keyword evidence="5" id="KW-1003">Cell membrane</keyword>
<protein>
    <recommendedName>
        <fullName evidence="10">AP complex subunit sigma</fullName>
    </recommendedName>
</protein>
<dbReference type="OMA" id="QSNFVEY"/>
<dbReference type="GO" id="GO:0006886">
    <property type="term" value="P:intracellular protein transport"/>
    <property type="evidence" value="ECO:0007669"/>
    <property type="project" value="UniProtKB-UniRule"/>
</dbReference>